<sequence>MGGAMQRKLDDAEAEPLLQQCRKMASDMEALRRSEQRYRALVGDDDAGDRCADHEDPSTRAQCLHGIESALAALGVEESEEPAAAAIMRAAEEARAREEELHDRLDESAARGRALESKLSELTRTADSLQRALDGGVLAVGDEEDASAAGDRAVEALKRLCEDSVTVSAVMGGAMQRKLDDAEAEPLLQQCRKMASDMEALRRSEQRYRALVGDDDAGDRCADHEDPSTRAQCLHGIESALAALGVEESEEPAAAAIMRAAEEARAREEELHDRLDESAARGRALESKLSELTRTADSLQRALDGGVLAVGDEEDASAAGDRAVEALKRLCEDSVTVSAVMGGAMQRKLDDAEAEPLLQQCRKMASDMEALRRSEQRYRALVGDDDAGDRCADHEDPSTRAQCLHGIESALAALGVEESEEPAAAAIMRAAEEARAREEELHDRLDESAARGRALESKLSELTRTADSLQRALDGGVLAVGDEKDASAAGDRAVEALKRLCEDSVTVSAVMGGAMQRKLDDAEAEPLLQQCRKMASDMEALRRSEQRYRALVGDDDAGDRCADHEDPSTRAQCLHGIESALAALGVEESEEPAAAAIMRAAEEARAREEELHDRLDESAARGRALESKLSELTRTADSLQRALDGGVLAVGDEKDASAAGDRAVEALKRLCEDSVTVSAVMGGAMQRKLDDAEAEPLLQQCRKMASDMEALRRSEQRYRALVGDDDAGDRCADHEDPSTRAQCLHGIESALAALGVEESEEPAAAAIMRAAEEARAREEELHDRLDESAARGRALESKLSELTRTADSLQRALDGGVLAVGDEEDASAAGDRAVEALKRLCEDSVTVSAVMGGAMQRKLDDAEAEPLLQQCRKMASDMEALRRSEQRYRALVGDDDAGDRCADREDPSTRVQCLHGIESALAALGVEESEEPAAAAIMRAAEEARAREEELHDRLDESAARGRALESKLSELTRTADSLQRALDGGVLAVGDEEDASAAGDRAVEALKRLCEDSVTVSAVMGGAMQRKLDDAEAEPLLQQCRKMASDMEALRRSEQRYRALVGDDDAGDRCADREDPSTRAQCLHGIESALAALGVEESEEPAAAAIMRAAEEARAREEELHDRLDESAARGRALESKLSELTRTADSLQRALDGGVLAVGDEEDASAAGDRAVEALKRLCEDSVTVSAVMGCAMQRKLDDAEAEPLLQQCRKMASDMEALRRSEQRYRALVGDDDAGDRCADREDPSTRAQCLHGIESALAALGVEESEEPAAAAIMRAAEEARAREEELHDRLDESAARGRALESKLSELTRTADSLQRALDGGVLAVGDEEDASAAGDRAVEALKRLCEDSVTVSAVMGGAMQRKLDDAEAEPLLQQCRKMASDMEALRRSEQRYRALVGDDDAGDRCADHEDPSTRAQCLHGIESALAALGVEESEEPAAAAIMRAAEEARAREEELHDRLDESAARGRALESKLSELTRTADSLQRALDGGVLAVGDEEDASAAGDRAVEALKRLCEDSVTVSAVMGGAMQRKLDDAEAEPLLQQCRKMASDMEALRRSERCSVVNLFNQRALFLVSLLVSEELDERISLLSELSFFPSNLLKIFVSYFVSVSGICALLRCDAGSIVHQVEELLESRDYYCRLVGGGDFILEAGDDDVTRAECVHVIRRAVSLLAPAILDDATLRLPEKLQGAVQGIMLDISRIRASLEEASDSAGRAEKDLQNIVSASERALLMLRGVDSSSEAVDGVVVARPSVSFLSRSLLSQAGEITGRLRDLNDVCVECNAIVGQALKRECEQLQVGAEGSLSSTAPIEPDFLFLVDHCRELVAEVFTLREQRRSSLAAIERNVGEHEVLLGAVRGSVNALLFALDNAASVASQGEEDGDSSDSVANLCDRLGSCTRAVTRLLREKEHAASASVKLLQEALLPEEDRRSSDNDGLFSLASDVVRALEARRVELDSMGKALEQSRHFAKEYRRRMDKNFAEQDAAMTAQVQTHAVMEGQLKEATERQVQATASAAKLLRDLSEFAGSVAAITLYDGDVKVDEGERSEDARVAHEKDVVTYEVSRERLEGILENCSTVMRTLEAAKTKAKSLSSEAEDLRGRLRESENTSRELEYQSRHAETKAAARVAAMTEEMNFLRNALQAKVTECERIQQQVQDTERRVDRLQAEVADNTKTFGNERDNLSKVQSLLLLENEEMRRQLEELRTEQKELQNFLRGCQVTSLDDAAKKMVAFAGDVLLNSLALEEAENRVQLLQNWALSYGVHTAPLLGICTRVANAISASEFEDIPMRVAEMLKREQEFGRLLGVPAKTVGPTRAALLKMVTDWAERIGVEQQPDAGTFLTELDFALSDLHAGYASLKNKIAAIQNELYQALSTLETGGKQAEQITALLRSAHPTEELTVTTATAGEMSPSAILQLALASLRLEVEWAVEKIVSNTEQTRRTLEVLEPVCSGRSVLEVCLHAAEELQERRSTEEVLRAELANAQAKAESYRGCIEASMRCLPDSLIHVKAGDDLQRRCASASAELRRRMEVLSSAQRIIALAGHDNRSGDLCMNVDDMLRKLRQLKEREKMLEATYESSQQRALRLEKTLRATEERLEETITLHEEKERNAIMQEKEKQNLLQAQLSESIHEREKLRTTLAACASAVGCSLEGGSGGNDAANHNNKNGDDKEVADVLRAVKALASAHDASVNELEELREQHALSRKALASANDIRALAQEEQCRLMEEVERLRAEIIAVTASNEEHRAALLHLTEQAEGVVLRISTAHSPSLFWASSTLTKRAPLVAQCLLDACNVFEENRCALEDELSALKKLHEERQHEMKAVNEVLCEALELTGETNPSDTAQLGAIVKEKLSKALKEKNAIADVTGALQSENATLKASCTSTEAKLEETKTALEQVDRQKRALQEELRAFAAFAENVAETVGEPLPSGSTDLEPLKVAFAANQASLQHHAEELTRVREELDVASSSSAVMRTKIDENAAERERLTEQLLGAEQEREALLKASEQLVERVQSILDDHVEVQRELTFAEGDDDVTVVDIVQACVEQLDKNRIGAETSNEQLAALQRENAMLMKEIQRLQNSAAVKSGEVTELHEQLRILLESRQVAQTDYSKLQAEHDSLSRQVQALFTDALRMVADEMRLQLPMFTDTTASGALQGLRSLFDYIAEKFRSGALRSDDTEDKIESLKQLLQLQERQNAKENRILYRTFCDHVVVHTGTNYSRREDGDEDSSNGKPHRLTTDFLVAVGETLHSVHTEFRHAGRLFRRLMGGPVELSSSLRGMTLPESAAWIGEAANETVERSELLHNAIRAVSQIVEILPIDLASSQEQVTEWVESFSLWLERAQRGLDSFDRLLEALTSVVHSHGGTVEETLSTNTTITSFNNYNNNSSSNHHHLDIVDTSLQDLNNSRTDMSFSRYITDPHHRAVFNAVRDLFSQLEGRGRVLTSEWQALMDQNNRLIHERRQTEEEQARVEDHVQELRRVVQRKIEEDRRVEQSLKELDRHLDMQARELAMKYRSDHDIIVRQFTELRGTIRRTIKPPRSHSTAATTFGSASHRTF</sequence>
<dbReference type="VEuPathDB" id="TriTrypDB:TcCLB.506155.130"/>
<feature type="coiled-coil region" evidence="1">
    <location>
        <begin position="1108"/>
        <end position="1152"/>
    </location>
</feature>
<feature type="coiled-coil region" evidence="1">
    <location>
        <begin position="2566"/>
        <end position="2635"/>
    </location>
</feature>
<feature type="coiled-coil region" evidence="1">
    <location>
        <begin position="428"/>
        <end position="472"/>
    </location>
</feature>
<dbReference type="VEuPathDB" id="TriTrypDB:TcCLB.504703.20"/>
<feature type="compositionally biased region" description="Basic and acidic residues" evidence="2">
    <location>
        <begin position="2105"/>
        <end position="2125"/>
    </location>
</feature>
<feature type="coiled-coil region" evidence="1">
    <location>
        <begin position="3189"/>
        <end position="3216"/>
    </location>
</feature>
<feature type="compositionally biased region" description="Polar residues" evidence="2">
    <location>
        <begin position="3555"/>
        <end position="3571"/>
    </location>
</feature>
<dbReference type="VEuPathDB" id="TriTrypDB:TCSYLVIO_008281"/>
<feature type="coiled-coil region" evidence="1">
    <location>
        <begin position="1278"/>
        <end position="1322"/>
    </location>
</feature>
<dbReference type="GO" id="GO:0007076">
    <property type="term" value="P:mitotic chromosome condensation"/>
    <property type="evidence" value="ECO:0007669"/>
    <property type="project" value="TreeGrafter"/>
</dbReference>
<feature type="coiled-coil region" evidence="1">
    <location>
        <begin position="3468"/>
        <end position="3495"/>
    </location>
</feature>
<dbReference type="VEuPathDB" id="TriTrypDB:TcBrA4_0051630"/>
<reference evidence="3 4" key="1">
    <citation type="journal article" date="2018" name="Microb. Genom.">
        <title>Expanding an expanded genome: long-read sequencing of Trypanosoma cruzi.</title>
        <authorList>
            <person name="Berna L."/>
            <person name="Rodriguez M."/>
            <person name="Chiribao M.L."/>
            <person name="Parodi-Talice A."/>
            <person name="Pita S."/>
            <person name="Rijo G."/>
            <person name="Alvarez-Valin F."/>
            <person name="Robello C."/>
        </authorList>
    </citation>
    <scope>NUCLEOTIDE SEQUENCE [LARGE SCALE GENOMIC DNA]</scope>
    <source>
        <strain evidence="3 4">Dm28c</strain>
    </source>
</reference>
<feature type="coiled-coil region" evidence="1">
    <location>
        <begin position="938"/>
        <end position="982"/>
    </location>
</feature>
<dbReference type="GO" id="GO:0003682">
    <property type="term" value="F:chromatin binding"/>
    <property type="evidence" value="ECO:0007669"/>
    <property type="project" value="TreeGrafter"/>
</dbReference>
<dbReference type="Proteomes" id="UP000246121">
    <property type="component" value="Unassembled WGS sequence"/>
</dbReference>
<dbReference type="VEuPathDB" id="TriTrypDB:TcBrA4_0051620"/>
<proteinExistence type="predicted"/>
<feature type="coiled-coil region" evidence="1">
    <location>
        <begin position="1448"/>
        <end position="1492"/>
    </location>
</feature>
<protein>
    <submittedName>
        <fullName evidence="3">Uncharacterized protein</fullName>
    </submittedName>
</protein>
<feature type="region of interest" description="Disordered" evidence="2">
    <location>
        <begin position="3552"/>
        <end position="3571"/>
    </location>
</feature>
<dbReference type="VEuPathDB" id="TriTrypDB:TcG_06435"/>
<dbReference type="VEuPathDB" id="TriTrypDB:BCY84_11673"/>
<dbReference type="VEuPathDB" id="TriTrypDB:C3747_155g5"/>
<feature type="coiled-coil region" evidence="1">
    <location>
        <begin position="2894"/>
        <end position="2921"/>
    </location>
</feature>
<feature type="coiled-coil region" evidence="1">
    <location>
        <begin position="2989"/>
        <end position="3023"/>
    </location>
</feature>
<dbReference type="VEuPathDB" id="TriTrypDB:TcCLB.446067.9"/>
<dbReference type="VEuPathDB" id="TriTrypDB:TcCL_ESM02003"/>
<comment type="caution">
    <text evidence="3">The sequence shown here is derived from an EMBL/GenBank/DDBJ whole genome shotgun (WGS) entry which is preliminary data.</text>
</comment>
<keyword evidence="1" id="KW-0175">Coiled coil</keyword>
<evidence type="ECO:0000256" key="2">
    <source>
        <dbReference type="SAM" id="MobiDB-lite"/>
    </source>
</evidence>
<gene>
    <name evidence="3" type="ORF">C4B63_40g112</name>
</gene>
<dbReference type="VEuPathDB" id="TriTrypDB:TCDM_02199"/>
<dbReference type="PANTHER" id="PTHR43941:SF1">
    <property type="entry name" value="STRUCTURAL MAINTENANCE OF CHROMOSOMES PROTEIN 2"/>
    <property type="match status" value="1"/>
</dbReference>
<evidence type="ECO:0000313" key="4">
    <source>
        <dbReference type="Proteomes" id="UP000246121"/>
    </source>
</evidence>
<feature type="coiled-coil region" evidence="1">
    <location>
        <begin position="768"/>
        <end position="812"/>
    </location>
</feature>
<evidence type="ECO:0000313" key="3">
    <source>
        <dbReference type="EMBL" id="PWU92057.1"/>
    </source>
</evidence>
<dbReference type="GO" id="GO:0000785">
    <property type="term" value="C:chromatin"/>
    <property type="evidence" value="ECO:0007669"/>
    <property type="project" value="TreeGrafter"/>
</dbReference>
<dbReference type="VEuPathDB" id="TriTrypDB:TcBrA4_0025820"/>
<dbReference type="VEuPathDB" id="TriTrypDB:C3747_109g132"/>
<dbReference type="VEuPathDB" id="TriTrypDB:TcCLB.509577.9"/>
<evidence type="ECO:0000256" key="1">
    <source>
        <dbReference type="SAM" id="Coils"/>
    </source>
</evidence>
<feature type="coiled-coil region" evidence="1">
    <location>
        <begin position="598"/>
        <end position="642"/>
    </location>
</feature>
<accession>A0A2V2V6A7</accession>
<dbReference type="VEuPathDB" id="TriTrypDB:TcBrA4_0051640"/>
<organism evidence="3 4">
    <name type="scientific">Trypanosoma cruzi</name>
    <dbReference type="NCBI Taxonomy" id="5693"/>
    <lineage>
        <taxon>Eukaryota</taxon>
        <taxon>Discoba</taxon>
        <taxon>Euglenozoa</taxon>
        <taxon>Kinetoplastea</taxon>
        <taxon>Metakinetoplastina</taxon>
        <taxon>Trypanosomatida</taxon>
        <taxon>Trypanosomatidae</taxon>
        <taxon>Trypanosoma</taxon>
        <taxon>Schizotrypanum</taxon>
    </lineage>
</organism>
<feature type="coiled-coil region" evidence="1">
    <location>
        <begin position="88"/>
        <end position="132"/>
    </location>
</feature>
<dbReference type="VEuPathDB" id="TriTrypDB:ECC02_005150"/>
<dbReference type="VEuPathDB" id="TriTrypDB:TcBrA4_0051610"/>
<name>A0A2V2V6A7_TRYCR</name>
<dbReference type="EMBL" id="PRFA01000040">
    <property type="protein sequence ID" value="PWU92057.1"/>
    <property type="molecule type" value="Genomic_DNA"/>
</dbReference>
<dbReference type="GO" id="GO:0000793">
    <property type="term" value="C:condensed chromosome"/>
    <property type="evidence" value="ECO:0007669"/>
    <property type="project" value="TreeGrafter"/>
</dbReference>
<feature type="region of interest" description="Disordered" evidence="2">
    <location>
        <begin position="2101"/>
        <end position="2125"/>
    </location>
</feature>
<feature type="coiled-coil region" evidence="1">
    <location>
        <begin position="258"/>
        <end position="302"/>
    </location>
</feature>
<feature type="coiled-coil region" evidence="1">
    <location>
        <begin position="2691"/>
        <end position="2725"/>
    </location>
</feature>
<dbReference type="VEuPathDB" id="TriTrypDB:TcCL_Unassigned06361"/>
<dbReference type="VEuPathDB" id="TriTrypDB:C4B63_40g112"/>
<feature type="coiled-coil region" evidence="1">
    <location>
        <begin position="3067"/>
        <end position="3136"/>
    </location>
</feature>
<dbReference type="VEuPathDB" id="TriTrypDB:Tc_MARK_7186"/>
<dbReference type="VEuPathDB" id="TriTrypDB:TcG_06436"/>
<dbReference type="GO" id="GO:0000796">
    <property type="term" value="C:condensin complex"/>
    <property type="evidence" value="ECO:0007669"/>
    <property type="project" value="TreeGrafter"/>
</dbReference>
<dbReference type="PANTHER" id="PTHR43941">
    <property type="entry name" value="STRUCTURAL MAINTENANCE OF CHROMOSOMES PROTEIN 2"/>
    <property type="match status" value="1"/>
</dbReference>
<dbReference type="VEuPathDB" id="TriTrypDB:ECC02_005149"/>